<dbReference type="Proteomes" id="UP000509568">
    <property type="component" value="Chromosome"/>
</dbReference>
<sequence length="221" mass="24519">MHSPLPTRPLHLFVTCAAWAAWLALAVQLLLILQARLADQASLVGGVLHFFGYFTILTNTLVAAVLTAAARHKGAGAHSFWLRPWVSSGVTASIILVGMAYSLLLRDTWNPQGVQWVVNELLHDIMPPVFVVFWWWCVPKGTLQVRHVVAWSVYPVAYFGYCLLRGNAIGVYPYPFIDVGTLGYGRVLVNALVILLGFVIISLVLVGLDRWQGKRQRQATD</sequence>
<dbReference type="RefSeq" id="WP_176571879.1">
    <property type="nucleotide sequence ID" value="NZ_CP056030.1"/>
</dbReference>
<gene>
    <name evidence="2" type="ORF">HWQ56_23150</name>
</gene>
<keyword evidence="1" id="KW-0812">Transmembrane</keyword>
<keyword evidence="1" id="KW-0472">Membrane</keyword>
<feature type="transmembrane region" description="Helical" evidence="1">
    <location>
        <begin position="82"/>
        <end position="104"/>
    </location>
</feature>
<dbReference type="EMBL" id="CP056030">
    <property type="protein sequence ID" value="QKZ06518.1"/>
    <property type="molecule type" value="Genomic_DNA"/>
</dbReference>
<feature type="transmembrane region" description="Helical" evidence="1">
    <location>
        <begin position="148"/>
        <end position="167"/>
    </location>
</feature>
<dbReference type="KEGG" id="pez:HWQ56_23150"/>
<keyword evidence="3" id="KW-1185">Reference proteome</keyword>
<evidence type="ECO:0000313" key="3">
    <source>
        <dbReference type="Proteomes" id="UP000509568"/>
    </source>
</evidence>
<evidence type="ECO:0000313" key="2">
    <source>
        <dbReference type="EMBL" id="QKZ06518.1"/>
    </source>
</evidence>
<keyword evidence="1" id="KW-1133">Transmembrane helix</keyword>
<accession>A0A7D5DA26</accession>
<organism evidence="2 3">
    <name type="scientific">Pseudomonas eucalypticola</name>
    <dbReference type="NCBI Taxonomy" id="2599595"/>
    <lineage>
        <taxon>Bacteria</taxon>
        <taxon>Pseudomonadati</taxon>
        <taxon>Pseudomonadota</taxon>
        <taxon>Gammaproteobacteria</taxon>
        <taxon>Pseudomonadales</taxon>
        <taxon>Pseudomonadaceae</taxon>
        <taxon>Pseudomonas</taxon>
    </lineage>
</organism>
<proteinExistence type="predicted"/>
<dbReference type="AlphaFoldDB" id="A0A7D5DA26"/>
<reference evidence="2 3" key="1">
    <citation type="submission" date="2020-06" db="EMBL/GenBank/DDBJ databases">
        <title>Pseudomonas eucalypticola sp. nov., an endophyte of Eucalyptus dunnii leaves with biocontrol ability of eucalyptus leaf blight.</title>
        <authorList>
            <person name="Liu Y."/>
            <person name="Song Z."/>
            <person name="Zeng H."/>
            <person name="Lu M."/>
            <person name="Wang X."/>
            <person name="Lian X."/>
            <person name="Zhang Q."/>
        </authorList>
    </citation>
    <scope>NUCLEOTIDE SEQUENCE [LARGE SCALE GENOMIC DNA]</scope>
    <source>
        <strain evidence="2 3">NP-1</strain>
    </source>
</reference>
<feature type="transmembrane region" description="Helical" evidence="1">
    <location>
        <begin position="116"/>
        <end position="136"/>
    </location>
</feature>
<evidence type="ECO:0000256" key="1">
    <source>
        <dbReference type="SAM" id="Phobius"/>
    </source>
</evidence>
<dbReference type="NCBIfam" id="NF038065">
    <property type="entry name" value="Pr6Pr"/>
    <property type="match status" value="1"/>
</dbReference>
<feature type="transmembrane region" description="Helical" evidence="1">
    <location>
        <begin position="50"/>
        <end position="70"/>
    </location>
</feature>
<protein>
    <submittedName>
        <fullName evidence="2">Pr6Pr family membrane protein</fullName>
    </submittedName>
</protein>
<dbReference type="InterPro" id="IPR049713">
    <property type="entry name" value="Pr6Pr-like"/>
</dbReference>
<name>A0A7D5DA26_9PSED</name>
<feature type="transmembrane region" description="Helical" evidence="1">
    <location>
        <begin position="187"/>
        <end position="208"/>
    </location>
</feature>